<name>A0A941EMT3_9ACTN</name>
<feature type="compositionally biased region" description="Polar residues" evidence="1">
    <location>
        <begin position="1"/>
        <end position="13"/>
    </location>
</feature>
<feature type="region of interest" description="Disordered" evidence="1">
    <location>
        <begin position="1"/>
        <end position="273"/>
    </location>
</feature>
<organism evidence="2 3">
    <name type="scientific">Actinospica durhamensis</name>
    <dbReference type="NCBI Taxonomy" id="1508375"/>
    <lineage>
        <taxon>Bacteria</taxon>
        <taxon>Bacillati</taxon>
        <taxon>Actinomycetota</taxon>
        <taxon>Actinomycetes</taxon>
        <taxon>Catenulisporales</taxon>
        <taxon>Actinospicaceae</taxon>
        <taxon>Actinospica</taxon>
    </lineage>
</organism>
<feature type="compositionally biased region" description="Pro residues" evidence="1">
    <location>
        <begin position="162"/>
        <end position="173"/>
    </location>
</feature>
<reference evidence="2" key="1">
    <citation type="submission" date="2021-04" db="EMBL/GenBank/DDBJ databases">
        <title>Genome based classification of Actinospica acidithermotolerans sp. nov., an actinobacterium isolated from an Indonesian hot spring.</title>
        <authorList>
            <person name="Kusuma A.B."/>
            <person name="Putra K.E."/>
            <person name="Nafisah S."/>
            <person name="Loh J."/>
            <person name="Nouioui I."/>
            <person name="Goodfellow M."/>
        </authorList>
    </citation>
    <scope>NUCLEOTIDE SEQUENCE</scope>
    <source>
        <strain evidence="2">CSCA 57</strain>
    </source>
</reference>
<proteinExistence type="predicted"/>
<protein>
    <submittedName>
        <fullName evidence="2">Uncharacterized protein</fullName>
    </submittedName>
</protein>
<feature type="compositionally biased region" description="Pro residues" evidence="1">
    <location>
        <begin position="132"/>
        <end position="155"/>
    </location>
</feature>
<feature type="compositionally biased region" description="Low complexity" evidence="1">
    <location>
        <begin position="195"/>
        <end position="216"/>
    </location>
</feature>
<feature type="compositionally biased region" description="Low complexity" evidence="1">
    <location>
        <begin position="174"/>
        <end position="185"/>
    </location>
</feature>
<keyword evidence="3" id="KW-1185">Reference proteome</keyword>
<feature type="compositionally biased region" description="Low complexity" evidence="1">
    <location>
        <begin position="92"/>
        <end position="111"/>
    </location>
</feature>
<accession>A0A941EMT3</accession>
<feature type="compositionally biased region" description="Low complexity" evidence="1">
    <location>
        <begin position="119"/>
        <end position="131"/>
    </location>
</feature>
<sequence length="479" mass="52352">MDQSGQQIPQQWSPEPDAGGPQPPAGPADHQLPHYGPTAPYGAPQNYPQQGYPQPVMQQQAQYPQQPQQSYPVPPVPQQQYAQPPMPPQPYPQAQQPYPQQQQPYVPQQQYPQPPMPPQQYAQPPQQGYPGAPVPPQQYPQPPMQQPYPQQPYPQQPYVQQPYPPAPQPPQQPYVPQQQYAQAPPQQQPMPQQYPQPQQHAYVPPFGMSGAVAQAPTAPPQAAQPPQQPVAPQIPQQFSPSASQSSAQLPSPDQSGGAPVSFPPPANPPKVRDAFLNGARPFLQPGEQVFYGFILKLDSAIEETPEDFKIGIAGQHHLLGDVHRASAKINKGMKWAANPMDALNEKLTDKLTEKANDALFRSLAGPVFTGGWTSQAGWLVRYVRATAEDYGPGAYGAVTNQRYLVFRGARVGGSDMRLVYGIPRTVISGVRLENGKEALKHGRTPRAELHFSDGSMVATMMPGKQGEQLAAVLQPPAHG</sequence>
<evidence type="ECO:0000256" key="1">
    <source>
        <dbReference type="SAM" id="MobiDB-lite"/>
    </source>
</evidence>
<feature type="compositionally biased region" description="Low complexity" evidence="1">
    <location>
        <begin position="39"/>
        <end position="71"/>
    </location>
</feature>
<feature type="compositionally biased region" description="Low complexity" evidence="1">
    <location>
        <begin position="230"/>
        <end position="255"/>
    </location>
</feature>
<dbReference type="EMBL" id="JAGSOG010000043">
    <property type="protein sequence ID" value="MBR7833905.1"/>
    <property type="molecule type" value="Genomic_DNA"/>
</dbReference>
<comment type="caution">
    <text evidence="2">The sequence shown here is derived from an EMBL/GenBank/DDBJ whole genome shotgun (WGS) entry which is preliminary data.</text>
</comment>
<dbReference type="RefSeq" id="WP_212528426.1">
    <property type="nucleotide sequence ID" value="NZ_JAGSOG010000043.1"/>
</dbReference>
<dbReference type="AlphaFoldDB" id="A0A941EMT3"/>
<feature type="compositionally biased region" description="Pro residues" evidence="1">
    <location>
        <begin position="217"/>
        <end position="229"/>
    </location>
</feature>
<gene>
    <name evidence="2" type="ORF">KDL01_11545</name>
</gene>
<dbReference type="Proteomes" id="UP000675781">
    <property type="component" value="Unassembled WGS sequence"/>
</dbReference>
<evidence type="ECO:0000313" key="3">
    <source>
        <dbReference type="Proteomes" id="UP000675781"/>
    </source>
</evidence>
<evidence type="ECO:0000313" key="2">
    <source>
        <dbReference type="EMBL" id="MBR7833905.1"/>
    </source>
</evidence>